<dbReference type="HOGENOM" id="CLU_2718423_0_0_10"/>
<dbReference type="AlphaFoldDB" id="I3ZZS5"/>
<protein>
    <submittedName>
        <fullName evidence="2">Uncharacterized protein</fullName>
    </submittedName>
</protein>
<dbReference type="eggNOG" id="ENOG5033FXC">
    <property type="taxonomic scope" value="Bacteria"/>
</dbReference>
<accession>I3ZZS5</accession>
<evidence type="ECO:0000313" key="3">
    <source>
        <dbReference type="Proteomes" id="UP000006051"/>
    </source>
</evidence>
<reference evidence="2 3" key="1">
    <citation type="submission" date="2012-06" db="EMBL/GenBank/DDBJ databases">
        <title>The complete genome of Ornithobacterium rhinotracheale DSM 15997.</title>
        <authorList>
            <consortium name="US DOE Joint Genome Institute (JGI-PGF)"/>
            <person name="Lucas S."/>
            <person name="Copeland A."/>
            <person name="Lapidus A."/>
            <person name="Goodwin L."/>
            <person name="Pitluck S."/>
            <person name="Peters L."/>
            <person name="Mikhailova N."/>
            <person name="Teshima H."/>
            <person name="Kyrpides N."/>
            <person name="Mavromatis K."/>
            <person name="Pagani I."/>
            <person name="Ivanova N."/>
            <person name="Ovchinnikova G."/>
            <person name="Zeytun A."/>
            <person name="Detter J.C."/>
            <person name="Han C."/>
            <person name="Land M."/>
            <person name="Hauser L."/>
            <person name="Markowitz V."/>
            <person name="Cheng J.-F."/>
            <person name="Hugenholtz P."/>
            <person name="Woyke T."/>
            <person name="Wu D."/>
            <person name="Lang E."/>
            <person name="Kopitz M."/>
            <person name="Brambilla E."/>
            <person name="Klenk H.-P."/>
            <person name="Eisen J.A."/>
        </authorList>
    </citation>
    <scope>NUCLEOTIDE SEQUENCE [LARGE SCALE GENOMIC DNA]</scope>
    <source>
        <strain evidence="3">ATCC 51463 / DSM 15997 / CCUG 23171 / LMG 9086</strain>
    </source>
</reference>
<dbReference type="Proteomes" id="UP000006051">
    <property type="component" value="Chromosome"/>
</dbReference>
<dbReference type="GeneID" id="71569300"/>
<name>I3ZZS5_ORNRL</name>
<dbReference type="GeneID" id="97257717"/>
<evidence type="ECO:0000256" key="1">
    <source>
        <dbReference type="SAM" id="Phobius"/>
    </source>
</evidence>
<evidence type="ECO:0000313" key="2">
    <source>
        <dbReference type="EMBL" id="AFL97209.1"/>
    </source>
</evidence>
<feature type="transmembrane region" description="Helical" evidence="1">
    <location>
        <begin position="24"/>
        <end position="49"/>
    </location>
</feature>
<gene>
    <name evidence="2" type="ordered locus">Ornrh_1017</name>
</gene>
<dbReference type="RefSeq" id="WP_014790810.1">
    <property type="nucleotide sequence ID" value="NC_018016.1"/>
</dbReference>
<sequence>MIQFAFFTEIFFGLGDFFQWTFKILPPIGIFMGWLLSAVILGLLIWWCIQIVGFGKDDKRIVDYREPHNFID</sequence>
<organism evidence="2 3">
    <name type="scientific">Ornithobacterium rhinotracheale (strain ATCC 51463 / DSM 15997 / CCUG 23171 / CIP 104009 / LMG 9086)</name>
    <dbReference type="NCBI Taxonomy" id="867902"/>
    <lineage>
        <taxon>Bacteria</taxon>
        <taxon>Pseudomonadati</taxon>
        <taxon>Bacteroidota</taxon>
        <taxon>Flavobacteriia</taxon>
        <taxon>Flavobacteriales</taxon>
        <taxon>Weeksellaceae</taxon>
        <taxon>Ornithobacterium</taxon>
    </lineage>
</organism>
<keyword evidence="3" id="KW-1185">Reference proteome</keyword>
<keyword evidence="1" id="KW-1133">Transmembrane helix</keyword>
<dbReference type="KEGG" id="orh:Ornrh_1017"/>
<keyword evidence="1" id="KW-0812">Transmembrane</keyword>
<proteinExistence type="predicted"/>
<dbReference type="EMBL" id="CP003283">
    <property type="protein sequence ID" value="AFL97209.1"/>
    <property type="molecule type" value="Genomic_DNA"/>
</dbReference>
<keyword evidence="1" id="KW-0472">Membrane</keyword>